<feature type="domain" description="DUF7029" evidence="3">
    <location>
        <begin position="137"/>
        <end position="244"/>
    </location>
</feature>
<evidence type="ECO:0000256" key="2">
    <source>
        <dbReference type="SAM" id="SignalP"/>
    </source>
</evidence>
<keyword evidence="2" id="KW-0732">Signal</keyword>
<evidence type="ECO:0000256" key="1">
    <source>
        <dbReference type="SAM" id="MobiDB-lite"/>
    </source>
</evidence>
<name>A0A8H7WHG3_9HELO</name>
<feature type="region of interest" description="Disordered" evidence="1">
    <location>
        <begin position="65"/>
        <end position="86"/>
    </location>
</feature>
<sequence>MRLSIDCLIGMTFLFTTALSHPQSKSHVRRTECAVGDVDCKPFTNSTIFSESDVTTSIIESSSTTSATLIPDATETASPKPKPDPQTMALKRDWRINASKVENLGAEKHCKMMYTSPDVEIGNKPSRKTPVAWVTMPEMRYPTIQLYNTDRVSKVQCLGTQTNPTKIIMEFKDREAYDWAWNNWHNEVRATEGDYLVVTDAPGCWEGNGVAQERSFLKATTEERDNRTMSISCNVEPIPFSETVPEDAINDIEFGEFRPANTPQGINVAEDAPDSDGGEETVNAASPLKDTSGDSDFDWSFDSRIGRMTEDSLAQSPLGQAGFTLDDFYGESDLQDLATENLAKRKIGDRIKKAVKKVGAAIKKAVEVVKEVVVKAAEAIVEAVKVIGDKLNDFFTFDKSFTTNQSFNTIASTNTDVTPFNGVKGIKMLSVGQEVEKNGVTVKGQAELFCVECGIEGNFVITGALRFSIGQGMEKAEITLKGNMDAGFSLGLTGSLEVSAELDRKVNTTGINNAIKNSLKPKPGKRELFDKRLVSLSLADFLIPGILDIGPIVSLDLGSNLGIAAEGKLLVGVIFSWPNIDAKIDLTDAGQNKADGFAPTVTPVFEADGEITITAGANLQFKMAFGVSILNGRFDLSAGVAVIPSVEITATIAAEADLNGVRLAESSKGCTGLGIGLTTAFDVDFVLFEGLPFEKRNNIKHLDGPGFDECIDLLRKRSITRRQTIPPSFPSPPSTLGNTTLKDGLMTSMSTLDNEFRLRWSPNGNTYAVEEKKVPADAKGKEWSGWFASDETGSLIIGDTHGRIFHGYLDTIQNLGVSRVRLHGADQIPKSAWPVMFAATIPESRNTSTTALATQNPTMIISDVEGNIYFPIICVYKSEKVFPKLFMANSTDDGIPMLMGNSASVLENVTGEEVQECGFMTWTNFRTGQSINTDN</sequence>
<feature type="region of interest" description="Disordered" evidence="1">
    <location>
        <begin position="270"/>
        <end position="289"/>
    </location>
</feature>
<dbReference type="OrthoDB" id="3550911at2759"/>
<feature type="signal peptide" evidence="2">
    <location>
        <begin position="1"/>
        <end position="18"/>
    </location>
</feature>
<dbReference type="EMBL" id="JAFJYH010000015">
    <property type="protein sequence ID" value="KAG4424979.1"/>
    <property type="molecule type" value="Genomic_DNA"/>
</dbReference>
<gene>
    <name evidence="5" type="ORF">IFR04_001950</name>
</gene>
<evidence type="ECO:0000259" key="4">
    <source>
        <dbReference type="Pfam" id="PF23865"/>
    </source>
</evidence>
<proteinExistence type="predicted"/>
<reference evidence="5" key="1">
    <citation type="submission" date="2021-02" db="EMBL/GenBank/DDBJ databases">
        <title>Genome sequence Cadophora malorum strain M34.</title>
        <authorList>
            <person name="Stefanovic E."/>
            <person name="Vu D."/>
            <person name="Scully C."/>
            <person name="Dijksterhuis J."/>
            <person name="Roader J."/>
            <person name="Houbraken J."/>
        </authorList>
    </citation>
    <scope>NUCLEOTIDE SEQUENCE</scope>
    <source>
        <strain evidence="5">M34</strain>
    </source>
</reference>
<dbReference type="Proteomes" id="UP000664132">
    <property type="component" value="Unassembled WGS sequence"/>
</dbReference>
<dbReference type="InterPro" id="IPR054293">
    <property type="entry name" value="DUF7029"/>
</dbReference>
<dbReference type="Pfam" id="PF23865">
    <property type="entry name" value="DUF7223"/>
    <property type="match status" value="1"/>
</dbReference>
<feature type="chain" id="PRO_5034554550" evidence="2">
    <location>
        <begin position="19"/>
        <end position="935"/>
    </location>
</feature>
<keyword evidence="6" id="KW-1185">Reference proteome</keyword>
<dbReference type="AlphaFoldDB" id="A0A8H7WHG3"/>
<dbReference type="InterPro" id="IPR055647">
    <property type="entry name" value="DUF7223"/>
</dbReference>
<organism evidence="5 6">
    <name type="scientific">Cadophora malorum</name>
    <dbReference type="NCBI Taxonomy" id="108018"/>
    <lineage>
        <taxon>Eukaryota</taxon>
        <taxon>Fungi</taxon>
        <taxon>Dikarya</taxon>
        <taxon>Ascomycota</taxon>
        <taxon>Pezizomycotina</taxon>
        <taxon>Leotiomycetes</taxon>
        <taxon>Helotiales</taxon>
        <taxon>Ploettnerulaceae</taxon>
        <taxon>Cadophora</taxon>
    </lineage>
</organism>
<comment type="caution">
    <text evidence="5">The sequence shown here is derived from an EMBL/GenBank/DDBJ whole genome shotgun (WGS) entry which is preliminary data.</text>
</comment>
<feature type="domain" description="DUF7223" evidence="4">
    <location>
        <begin position="530"/>
        <end position="657"/>
    </location>
</feature>
<dbReference type="Pfam" id="PF22974">
    <property type="entry name" value="DUF7029"/>
    <property type="match status" value="1"/>
</dbReference>
<evidence type="ECO:0000259" key="3">
    <source>
        <dbReference type="Pfam" id="PF22974"/>
    </source>
</evidence>
<accession>A0A8H7WHG3</accession>
<evidence type="ECO:0000313" key="5">
    <source>
        <dbReference type="EMBL" id="KAG4424979.1"/>
    </source>
</evidence>
<protein>
    <submittedName>
        <fullName evidence="5">Uncharacterized protein</fullName>
    </submittedName>
</protein>
<evidence type="ECO:0000313" key="6">
    <source>
        <dbReference type="Proteomes" id="UP000664132"/>
    </source>
</evidence>